<sequence length="845" mass="95975">MVELECISRGLSQEDRVWRINRLMANQDSENNNTTGVSVTQPKVFVLGDHATIHVTETQGPYSPPNPTEPDAPPEDSGEDELNVVNKVSEFIRKDYSINYAKVNRNELKPQQTSLQEVFLKPDLQLVDTDSCDSVQNDCDSMYKVFGANNDSQSPSRVLIYGQAFMGKSILCQKYAHDWANPSFQCPQPFNQFKIVIFIKLSEVNGTLEEILERVVFCGRLTADEKAKFHNYMKKYPHELLFLLDGVSECPVDMLTHIKNVLLDQEYRGAYLIATIRPAPKYNLCLRLSKDFHARYCITGYSEASVLEYISKYFRHNETKSEKLKECLESNSDLMQLARIPLVTLVLCELWNEQLDQSLTITKLLGRYTHVVHKLFKLKSGEEIRLQGVLGNHGHLAVSGMREDKTQFTQDELTNCKVDANVGYLGTELNDDGSYKFAHEKLQQYFAAKWIVENWGLEETEELISMMLLHSENRTCLSVLIFIAGLLAEKKDRRTLLQWFESLTKTTSETFFQDSCYCSRMDLFLASVAEAWNEDNSQEISSLCVGFEPFKKTKTPNGYPLFMSHGAAQGLGLVVKELGLARLNLSRIMISYPEAKVIASKCLQKNSMLESVKFNHSCLCPDAVHAICVAFETMLRLKEVDLSCCHFGDKGLRAVADLIKQSQITSLHLGKHLDCYVEKEQVEHSKQKFNREDSSSKIKHLSNFQEDCQNSPPSDEAMKALITAMEEEAENENQLIQDISLPSSCVGVFVNQWLHVFGQNTQLNRIKMHLKELNQNVQDDLVKLVNSMPNLQKMSVVLEVEESHRTDYSTHSSLEERTGGKIKLTIKDHTQSVKGPVDALSTSFH</sequence>
<evidence type="ECO:0000256" key="2">
    <source>
        <dbReference type="ARBA" id="ARBA00022840"/>
    </source>
</evidence>
<dbReference type="InterPro" id="IPR007111">
    <property type="entry name" value="NACHT_NTPase"/>
</dbReference>
<feature type="compositionally biased region" description="Pro residues" evidence="3">
    <location>
        <begin position="62"/>
        <end position="71"/>
    </location>
</feature>
<name>A0A6S7G718_PARCT</name>
<keyword evidence="2" id="KW-0067">ATP-binding</keyword>
<dbReference type="PANTHER" id="PTHR46844:SF1">
    <property type="entry name" value="SLR5058 PROTEIN"/>
    <property type="match status" value="1"/>
</dbReference>
<protein>
    <submittedName>
        <fullName evidence="4">Uncharacterized protein</fullName>
    </submittedName>
</protein>
<evidence type="ECO:0000256" key="1">
    <source>
        <dbReference type="ARBA" id="ARBA00022741"/>
    </source>
</evidence>
<dbReference type="Pfam" id="PF05729">
    <property type="entry name" value="NACHT"/>
    <property type="match status" value="1"/>
</dbReference>
<evidence type="ECO:0000256" key="3">
    <source>
        <dbReference type="SAM" id="MobiDB-lite"/>
    </source>
</evidence>
<dbReference type="Gene3D" id="3.40.50.300">
    <property type="entry name" value="P-loop containing nucleotide triphosphate hydrolases"/>
    <property type="match status" value="1"/>
</dbReference>
<dbReference type="InterPro" id="IPR027417">
    <property type="entry name" value="P-loop_NTPase"/>
</dbReference>
<dbReference type="AlphaFoldDB" id="A0A6S7G718"/>
<dbReference type="SUPFAM" id="SSF52540">
    <property type="entry name" value="P-loop containing nucleoside triphosphate hydrolases"/>
    <property type="match status" value="1"/>
</dbReference>
<dbReference type="Proteomes" id="UP001152795">
    <property type="component" value="Unassembled WGS sequence"/>
</dbReference>
<accession>A0A6S7G718</accession>
<evidence type="ECO:0000313" key="4">
    <source>
        <dbReference type="EMBL" id="CAB3989044.1"/>
    </source>
</evidence>
<reference evidence="4" key="1">
    <citation type="submission" date="2020-04" db="EMBL/GenBank/DDBJ databases">
        <authorList>
            <person name="Alioto T."/>
            <person name="Alioto T."/>
            <person name="Gomez Garrido J."/>
        </authorList>
    </citation>
    <scope>NUCLEOTIDE SEQUENCE</scope>
    <source>
        <strain evidence="4">A484AB</strain>
    </source>
</reference>
<comment type="caution">
    <text evidence="4">The sequence shown here is derived from an EMBL/GenBank/DDBJ whole genome shotgun (WGS) entry which is preliminary data.</text>
</comment>
<dbReference type="Gene3D" id="3.80.10.10">
    <property type="entry name" value="Ribonuclease Inhibitor"/>
    <property type="match status" value="1"/>
</dbReference>
<proteinExistence type="predicted"/>
<dbReference type="InterPro" id="IPR032675">
    <property type="entry name" value="LRR_dom_sf"/>
</dbReference>
<organism evidence="4 5">
    <name type="scientific">Paramuricea clavata</name>
    <name type="common">Red gorgonian</name>
    <name type="synonym">Violescent sea-whip</name>
    <dbReference type="NCBI Taxonomy" id="317549"/>
    <lineage>
        <taxon>Eukaryota</taxon>
        <taxon>Metazoa</taxon>
        <taxon>Cnidaria</taxon>
        <taxon>Anthozoa</taxon>
        <taxon>Octocorallia</taxon>
        <taxon>Malacalcyonacea</taxon>
        <taxon>Plexauridae</taxon>
        <taxon>Paramuricea</taxon>
    </lineage>
</organism>
<dbReference type="SUPFAM" id="SSF52047">
    <property type="entry name" value="RNI-like"/>
    <property type="match status" value="1"/>
</dbReference>
<gene>
    <name evidence="4" type="ORF">PACLA_8A053155</name>
</gene>
<dbReference type="OrthoDB" id="10034282at2759"/>
<feature type="region of interest" description="Disordered" evidence="3">
    <location>
        <begin position="56"/>
        <end position="80"/>
    </location>
</feature>
<dbReference type="PANTHER" id="PTHR46844">
    <property type="entry name" value="SLR5058 PROTEIN"/>
    <property type="match status" value="1"/>
</dbReference>
<evidence type="ECO:0000313" key="5">
    <source>
        <dbReference type="Proteomes" id="UP001152795"/>
    </source>
</evidence>
<dbReference type="GO" id="GO:0005524">
    <property type="term" value="F:ATP binding"/>
    <property type="evidence" value="ECO:0007669"/>
    <property type="project" value="UniProtKB-KW"/>
</dbReference>
<keyword evidence="5" id="KW-1185">Reference proteome</keyword>
<keyword evidence="1" id="KW-0547">Nucleotide-binding</keyword>
<dbReference type="EMBL" id="CACRXK020001423">
    <property type="protein sequence ID" value="CAB3989044.1"/>
    <property type="molecule type" value="Genomic_DNA"/>
</dbReference>